<organism evidence="6 7">
    <name type="scientific">Priestia megaterium</name>
    <name type="common">Bacillus megaterium</name>
    <dbReference type="NCBI Taxonomy" id="1404"/>
    <lineage>
        <taxon>Bacteria</taxon>
        <taxon>Bacillati</taxon>
        <taxon>Bacillota</taxon>
        <taxon>Bacilli</taxon>
        <taxon>Bacillales</taxon>
        <taxon>Bacillaceae</taxon>
        <taxon>Priestia</taxon>
    </lineage>
</organism>
<dbReference type="GO" id="GO:0003700">
    <property type="term" value="F:DNA-binding transcription factor activity"/>
    <property type="evidence" value="ECO:0007669"/>
    <property type="project" value="InterPro"/>
</dbReference>
<accession>A0A6H1P9N5</accession>
<feature type="domain" description="HTH lysR-type" evidence="5">
    <location>
        <begin position="1"/>
        <end position="58"/>
    </location>
</feature>
<dbReference type="PANTHER" id="PTHR30126">
    <property type="entry name" value="HTH-TYPE TRANSCRIPTIONAL REGULATOR"/>
    <property type="match status" value="1"/>
</dbReference>
<dbReference type="Pfam" id="PF03466">
    <property type="entry name" value="LysR_substrate"/>
    <property type="match status" value="1"/>
</dbReference>
<reference evidence="6 7" key="1">
    <citation type="submission" date="2020-04" db="EMBL/GenBank/DDBJ databases">
        <title>Genome-Wide Identification of 5-Methylcytosine Sites in Bacterial Genomes By High-Throughput Sequencing of MspJI Restriction Fragments.</title>
        <authorList>
            <person name="Wu V."/>
        </authorList>
    </citation>
    <scope>NUCLEOTIDE SEQUENCE [LARGE SCALE GENOMIC DNA]</scope>
    <source>
        <strain evidence="6 7">S2</strain>
    </source>
</reference>
<keyword evidence="2" id="KW-0805">Transcription regulation</keyword>
<evidence type="ECO:0000256" key="3">
    <source>
        <dbReference type="ARBA" id="ARBA00023125"/>
    </source>
</evidence>
<evidence type="ECO:0000313" key="7">
    <source>
        <dbReference type="Proteomes" id="UP000501868"/>
    </source>
</evidence>
<evidence type="ECO:0000256" key="4">
    <source>
        <dbReference type="ARBA" id="ARBA00023163"/>
    </source>
</evidence>
<dbReference type="NCBIfam" id="NF040786">
    <property type="entry name" value="LysR_Sec_metab"/>
    <property type="match status" value="1"/>
</dbReference>
<name>A0A6H1P9N5_PRIMG</name>
<dbReference type="EMBL" id="CP051128">
    <property type="protein sequence ID" value="QIZ10286.1"/>
    <property type="molecule type" value="Genomic_DNA"/>
</dbReference>
<dbReference type="InterPro" id="IPR047788">
    <property type="entry name" value="LysR-like_Sec_metab"/>
</dbReference>
<sequence>MDLHQLYVFTKVVEHKSFSKAADAIFLSQSTVSSHIQALEKMLNMNLFDRVGRESILTPQGERLYQWALKLLLIKDQALLDLKEGMTDLRGMIRIAASSVPGQFMVPRMVKQFRVQYPEATFHINQSSSKIVAEKVLNGSVDVGILGDKYENDKLHYIPLLKEKLVLITSNQNEIVGPVNIEEVLDYPFVMRNSSSGTNALLERFLKKSKIHKDKLNIIAYIESGQSLMQFVLQDIGISIISEIAASEYSSKNMLKMHDINGFDDERYFYLVYNINKTQSLLSKLFIEGALDLVGGNNTKWAE</sequence>
<dbReference type="SUPFAM" id="SSF53850">
    <property type="entry name" value="Periplasmic binding protein-like II"/>
    <property type="match status" value="1"/>
</dbReference>
<gene>
    <name evidence="6" type="ORF">HFZ78_29220</name>
</gene>
<dbReference type="Pfam" id="PF00126">
    <property type="entry name" value="HTH_1"/>
    <property type="match status" value="1"/>
</dbReference>
<evidence type="ECO:0000313" key="6">
    <source>
        <dbReference type="EMBL" id="QIZ10286.1"/>
    </source>
</evidence>
<dbReference type="Proteomes" id="UP000501868">
    <property type="component" value="Chromosome"/>
</dbReference>
<keyword evidence="4" id="KW-0804">Transcription</keyword>
<dbReference type="SUPFAM" id="SSF46785">
    <property type="entry name" value="Winged helix' DNA-binding domain"/>
    <property type="match status" value="1"/>
</dbReference>
<dbReference type="InterPro" id="IPR005119">
    <property type="entry name" value="LysR_subst-bd"/>
</dbReference>
<dbReference type="AlphaFoldDB" id="A0A6H1P9N5"/>
<dbReference type="InterPro" id="IPR000847">
    <property type="entry name" value="LysR_HTH_N"/>
</dbReference>
<dbReference type="PANTHER" id="PTHR30126:SF64">
    <property type="entry name" value="HTH-TYPE TRANSCRIPTIONAL REGULATOR CITR"/>
    <property type="match status" value="1"/>
</dbReference>
<keyword evidence="3" id="KW-0238">DNA-binding</keyword>
<dbReference type="Gene3D" id="3.40.190.290">
    <property type="match status" value="1"/>
</dbReference>
<evidence type="ECO:0000256" key="1">
    <source>
        <dbReference type="ARBA" id="ARBA00009437"/>
    </source>
</evidence>
<dbReference type="PRINTS" id="PR00039">
    <property type="entry name" value="HTHLYSR"/>
</dbReference>
<comment type="similarity">
    <text evidence="1">Belongs to the LysR transcriptional regulatory family.</text>
</comment>
<dbReference type="GO" id="GO:0000976">
    <property type="term" value="F:transcription cis-regulatory region binding"/>
    <property type="evidence" value="ECO:0007669"/>
    <property type="project" value="TreeGrafter"/>
</dbReference>
<evidence type="ECO:0000259" key="5">
    <source>
        <dbReference type="PROSITE" id="PS50931"/>
    </source>
</evidence>
<dbReference type="InterPro" id="IPR036388">
    <property type="entry name" value="WH-like_DNA-bd_sf"/>
</dbReference>
<evidence type="ECO:0000256" key="2">
    <source>
        <dbReference type="ARBA" id="ARBA00023015"/>
    </source>
</evidence>
<dbReference type="FunFam" id="1.10.10.10:FF:000001">
    <property type="entry name" value="LysR family transcriptional regulator"/>
    <property type="match status" value="1"/>
</dbReference>
<protein>
    <submittedName>
        <fullName evidence="6">LysR family transcriptional regulator</fullName>
    </submittedName>
</protein>
<dbReference type="Gene3D" id="1.10.10.10">
    <property type="entry name" value="Winged helix-like DNA-binding domain superfamily/Winged helix DNA-binding domain"/>
    <property type="match status" value="1"/>
</dbReference>
<proteinExistence type="inferred from homology"/>
<dbReference type="InterPro" id="IPR036390">
    <property type="entry name" value="WH_DNA-bd_sf"/>
</dbReference>
<dbReference type="PROSITE" id="PS50931">
    <property type="entry name" value="HTH_LYSR"/>
    <property type="match status" value="1"/>
</dbReference>
<reference evidence="6 7" key="2">
    <citation type="submission" date="2020-04" db="EMBL/GenBank/DDBJ databases">
        <authorList>
            <person name="Fomenkov A."/>
            <person name="Anton B.P."/>
            <person name="Roberts R.J."/>
        </authorList>
    </citation>
    <scope>NUCLEOTIDE SEQUENCE [LARGE SCALE GENOMIC DNA]</scope>
    <source>
        <strain evidence="6 7">S2</strain>
    </source>
</reference>